<dbReference type="GO" id="GO:0005856">
    <property type="term" value="C:cytoskeleton"/>
    <property type="evidence" value="ECO:0007669"/>
    <property type="project" value="InterPro"/>
</dbReference>
<keyword evidence="5" id="KW-0547">Nucleotide-binding</keyword>
<feature type="domain" description="FERM" evidence="9">
    <location>
        <begin position="243"/>
        <end position="548"/>
    </location>
</feature>
<comment type="subcellular location">
    <subcellularLocation>
        <location evidence="1">Cytoplasm</location>
    </subcellularLocation>
</comment>
<keyword evidence="6" id="KW-0067">ATP-binding</keyword>
<dbReference type="CDD" id="cd17110">
    <property type="entry name" value="FERM_F1_Myo10_like"/>
    <property type="match status" value="1"/>
</dbReference>
<name>F0WSX2_9STRA</name>
<dbReference type="PROSITE" id="PS51016">
    <property type="entry name" value="MYTH4"/>
    <property type="match status" value="1"/>
</dbReference>
<dbReference type="SUPFAM" id="SSF54236">
    <property type="entry name" value="Ubiquitin-like"/>
    <property type="match status" value="1"/>
</dbReference>
<dbReference type="InterPro" id="IPR019748">
    <property type="entry name" value="FERM_central"/>
</dbReference>
<keyword evidence="3" id="KW-0963">Cytoplasm</keyword>
<evidence type="ECO:0000256" key="3">
    <source>
        <dbReference type="ARBA" id="ARBA00022490"/>
    </source>
</evidence>
<dbReference type="GO" id="GO:0005524">
    <property type="term" value="F:ATP binding"/>
    <property type="evidence" value="ECO:0007669"/>
    <property type="project" value="UniProtKB-KW"/>
</dbReference>
<evidence type="ECO:0000256" key="4">
    <source>
        <dbReference type="ARBA" id="ARBA00022737"/>
    </source>
</evidence>
<feature type="domain" description="Ras-associating" evidence="10">
    <location>
        <begin position="251"/>
        <end position="322"/>
    </location>
</feature>
<dbReference type="GO" id="GO:0007165">
    <property type="term" value="P:signal transduction"/>
    <property type="evidence" value="ECO:0007669"/>
    <property type="project" value="InterPro"/>
</dbReference>
<dbReference type="InterPro" id="IPR000299">
    <property type="entry name" value="FERM_domain"/>
</dbReference>
<keyword evidence="4" id="KW-0677">Repeat</keyword>
<dbReference type="InterPro" id="IPR035963">
    <property type="entry name" value="FERM_2"/>
</dbReference>
<dbReference type="Gene3D" id="1.20.80.10">
    <property type="match status" value="1"/>
</dbReference>
<dbReference type="Pfam" id="PF00373">
    <property type="entry name" value="FERM_M"/>
    <property type="match status" value="1"/>
</dbReference>
<dbReference type="Pfam" id="PF02174">
    <property type="entry name" value="IRS"/>
    <property type="match status" value="1"/>
</dbReference>
<organism evidence="12">
    <name type="scientific">Albugo laibachii Nc14</name>
    <dbReference type="NCBI Taxonomy" id="890382"/>
    <lineage>
        <taxon>Eukaryota</taxon>
        <taxon>Sar</taxon>
        <taxon>Stramenopiles</taxon>
        <taxon>Oomycota</taxon>
        <taxon>Peronosporomycetes</taxon>
        <taxon>Albuginales</taxon>
        <taxon>Albuginaceae</taxon>
        <taxon>Albugo</taxon>
    </lineage>
</organism>
<gene>
    <name evidence="12" type="primary">AlNc14C241G9461</name>
    <name evidence="12" type="ORF">ALNC14_106000</name>
</gene>
<evidence type="ECO:0000256" key="8">
    <source>
        <dbReference type="ARBA" id="ARBA00023203"/>
    </source>
</evidence>
<dbReference type="Gene3D" id="1.25.40.530">
    <property type="entry name" value="MyTH4 domain"/>
    <property type="match status" value="1"/>
</dbReference>
<dbReference type="PANTHER" id="PTHR22692">
    <property type="entry name" value="MYOSIN VII, XV"/>
    <property type="match status" value="1"/>
</dbReference>
<dbReference type="InterPro" id="IPR011993">
    <property type="entry name" value="PH-like_dom_sf"/>
</dbReference>
<dbReference type="Pfam" id="PF21989">
    <property type="entry name" value="RA_2"/>
    <property type="match status" value="1"/>
</dbReference>
<dbReference type="GO" id="GO:0003779">
    <property type="term" value="F:actin binding"/>
    <property type="evidence" value="ECO:0007669"/>
    <property type="project" value="UniProtKB-KW"/>
</dbReference>
<evidence type="ECO:0000259" key="11">
    <source>
        <dbReference type="PROSITE" id="PS51016"/>
    </source>
</evidence>
<dbReference type="SMART" id="SM00139">
    <property type="entry name" value="MyTH4"/>
    <property type="match status" value="1"/>
</dbReference>
<evidence type="ECO:0000256" key="6">
    <source>
        <dbReference type="ARBA" id="ARBA00022840"/>
    </source>
</evidence>
<dbReference type="HOGENOM" id="CLU_000192_14_4_1"/>
<dbReference type="InterPro" id="IPR029071">
    <property type="entry name" value="Ubiquitin-like_domsf"/>
</dbReference>
<accession>F0WSX2</accession>
<dbReference type="InterPro" id="IPR002404">
    <property type="entry name" value="IRS_PTB"/>
</dbReference>
<dbReference type="EMBL" id="FR824286">
    <property type="protein sequence ID" value="CCA24456.1"/>
    <property type="molecule type" value="Genomic_DNA"/>
</dbReference>
<dbReference type="CDD" id="cd14473">
    <property type="entry name" value="FERM_B-lobe"/>
    <property type="match status" value="1"/>
</dbReference>
<sequence>MNHYPNADLLEVNGNGDDEYASKVEIALIKRSMIQLAAKREDESRSYENPLYGYAKQHFALQDKRPLSFICFNVRRAPLRLEKRLCWEKETLQTPLLPLSKEHTRIALQAFRNISGFMGNRTSGKDKFDHSDKLLRNIMPRSDNVKDEIFCQICKQINGNPNQEAKLSGWLLLHICIATFTPSASLYPFLERLLYSNIGSKHVEVSQRATAALNALHNSSGKADRKELPTRLEIESLQQLSSMEILVSLIDGTTVQMAIYSWTTCAELNSMVADHLGIVRKEYFALYETSTQLERLVEADERIVDVVSLWDRLSFGIADKKPQDKDDKVTLLYRTYLFVALDNESDEEIDLYYAQAAHDILASTYVCSLENCIKLAAYQLHCNVSRSADQHLEHILIRDIQLYMPPNMISIANTKSIVLQILRIHESIQNWSIQQVKLAYLSTCEKLQLYGSTFFNLTNTRIRRFPVNLVLAVHSSGLTLVSAENEAIVASFFYEEIVSWGYSLNAFVLVFSIDKADAHDTEYAFRTNMGRAINNLVQAYVHFRLEQESSQ</sequence>
<dbReference type="InterPro" id="IPR000857">
    <property type="entry name" value="MyTH4_dom"/>
</dbReference>
<dbReference type="GO" id="GO:0005737">
    <property type="term" value="C:cytoplasm"/>
    <property type="evidence" value="ECO:0007669"/>
    <property type="project" value="UniProtKB-SubCell"/>
</dbReference>
<keyword evidence="7" id="KW-0505">Motor protein</keyword>
<dbReference type="InterPro" id="IPR000159">
    <property type="entry name" value="RA_dom"/>
</dbReference>
<dbReference type="Pfam" id="PF00784">
    <property type="entry name" value="MyTH4"/>
    <property type="match status" value="1"/>
</dbReference>
<dbReference type="PROSITE" id="PS50200">
    <property type="entry name" value="RA"/>
    <property type="match status" value="1"/>
</dbReference>
<evidence type="ECO:0000313" key="12">
    <source>
        <dbReference type="EMBL" id="CCA24456.1"/>
    </source>
</evidence>
<dbReference type="SUPFAM" id="SSF47031">
    <property type="entry name" value="Second domain of FERM"/>
    <property type="match status" value="1"/>
</dbReference>
<evidence type="ECO:0000256" key="2">
    <source>
        <dbReference type="ARBA" id="ARBA00008314"/>
    </source>
</evidence>
<dbReference type="InterPro" id="IPR038185">
    <property type="entry name" value="MyTH4_dom_sf"/>
</dbReference>
<dbReference type="Gene3D" id="3.10.20.90">
    <property type="entry name" value="Phosphatidylinositol 3-kinase Catalytic Subunit, Chain A, domain 1"/>
    <property type="match status" value="1"/>
</dbReference>
<evidence type="ECO:0000259" key="9">
    <source>
        <dbReference type="PROSITE" id="PS50057"/>
    </source>
</evidence>
<reference evidence="12" key="1">
    <citation type="journal article" date="2011" name="PLoS Biol.">
        <title>Gene gain and loss during evolution of obligate parasitism in the white rust pathogen of Arabidopsis thaliana.</title>
        <authorList>
            <person name="Kemen E."/>
            <person name="Gardiner A."/>
            <person name="Schultz-Larsen T."/>
            <person name="Kemen A.C."/>
            <person name="Balmuth A.L."/>
            <person name="Robert-Seilaniantz A."/>
            <person name="Bailey K."/>
            <person name="Holub E."/>
            <person name="Studholme D.J."/>
            <person name="Maclean D."/>
            <person name="Jones J.D."/>
        </authorList>
    </citation>
    <scope>NUCLEOTIDE SEQUENCE</scope>
</reference>
<dbReference type="PANTHER" id="PTHR22692:SF33">
    <property type="entry name" value="MYOSIN"/>
    <property type="match status" value="1"/>
</dbReference>
<evidence type="ECO:0000256" key="7">
    <source>
        <dbReference type="ARBA" id="ARBA00023175"/>
    </source>
</evidence>
<dbReference type="AlphaFoldDB" id="F0WSX2"/>
<dbReference type="PROSITE" id="PS50057">
    <property type="entry name" value="FERM_3"/>
    <property type="match status" value="1"/>
</dbReference>
<feature type="domain" description="MyTH4" evidence="11">
    <location>
        <begin position="87"/>
        <end position="238"/>
    </location>
</feature>
<dbReference type="Gene3D" id="2.30.29.30">
    <property type="entry name" value="Pleckstrin-homology domain (PH domain)/Phosphotyrosine-binding domain (PTB)"/>
    <property type="match status" value="1"/>
</dbReference>
<proteinExistence type="inferred from homology"/>
<keyword evidence="8" id="KW-0009">Actin-binding</keyword>
<evidence type="ECO:0000259" key="10">
    <source>
        <dbReference type="PROSITE" id="PS50200"/>
    </source>
</evidence>
<dbReference type="InterPro" id="IPR014352">
    <property type="entry name" value="FERM/acyl-CoA-bd_prot_sf"/>
</dbReference>
<dbReference type="SMART" id="SM00295">
    <property type="entry name" value="B41"/>
    <property type="match status" value="1"/>
</dbReference>
<dbReference type="InterPro" id="IPR051567">
    <property type="entry name" value="Unconventional_Myosin_ATPase"/>
</dbReference>
<evidence type="ECO:0000256" key="1">
    <source>
        <dbReference type="ARBA" id="ARBA00004496"/>
    </source>
</evidence>
<comment type="similarity">
    <text evidence="2">Belongs to the TRAFAC class myosin-kinesin ATPase superfamily. Myosin family.</text>
</comment>
<dbReference type="InterPro" id="IPR019749">
    <property type="entry name" value="Band_41_domain"/>
</dbReference>
<protein>
    <submittedName>
        <fullName evidence="12">Uncharacterized protein AlNc14C241G9461</fullName>
    </submittedName>
</protein>
<evidence type="ECO:0000256" key="5">
    <source>
        <dbReference type="ARBA" id="ARBA00022741"/>
    </source>
</evidence>
<reference evidence="12" key="2">
    <citation type="submission" date="2011-02" db="EMBL/GenBank/DDBJ databases">
        <authorList>
            <person name="MacLean D."/>
        </authorList>
    </citation>
    <scope>NUCLEOTIDE SEQUENCE</scope>
</reference>
<dbReference type="SUPFAM" id="SSF50729">
    <property type="entry name" value="PH domain-like"/>
    <property type="match status" value="1"/>
</dbReference>